<organism evidence="1 2">
    <name type="scientific">Candidatus Methanomarinus sp</name>
    <dbReference type="NCBI Taxonomy" id="3386244"/>
    <lineage>
        <taxon>Archaea</taxon>
        <taxon>Methanobacteriati</taxon>
        <taxon>Methanobacteriota</taxon>
        <taxon>Stenosarchaea group</taxon>
        <taxon>Methanomicrobia</taxon>
        <taxon>Methanosarcinales</taxon>
        <taxon>ANME-2 cluster</taxon>
        <taxon>Candidatus Methanocomedenaceae</taxon>
        <taxon>Candidatus Methanomarinus</taxon>
    </lineage>
</organism>
<evidence type="ECO:0000313" key="1">
    <source>
        <dbReference type="EMBL" id="TKY92035.1"/>
    </source>
</evidence>
<sequence>MQYMALTGISSHVLTDLQNDRLRSIEIHSPHNFFTIHDAETGSLVFLTKTSYSDINTGTIGLIARINRRQIAIHRLVQSTDQIYEEYETYAARLQLELRGIGRVRRIEQAVIGKPYIVEVDEVNYLEAK</sequence>
<accession>A0AC61SBJ4</accession>
<evidence type="ECO:0000313" key="2">
    <source>
        <dbReference type="Proteomes" id="UP000315423"/>
    </source>
</evidence>
<protein>
    <submittedName>
        <fullName evidence="1">DUF473 domain-containing protein</fullName>
    </submittedName>
</protein>
<reference evidence="1" key="1">
    <citation type="submission" date="2018-09" db="EMBL/GenBank/DDBJ databases">
        <title>A genomic encyclopedia of anaerobic methanotrophic archaea.</title>
        <authorList>
            <person name="Skennerton C.T."/>
            <person name="Chadwick G.L."/>
            <person name="Laso-Perez R."/>
            <person name="Leu A.O."/>
            <person name="Speth D.R."/>
            <person name="Yu H."/>
            <person name="Morgan-Lang C."/>
            <person name="Hatzenpichler R."/>
            <person name="Goudeau D."/>
            <person name="Malmstrom R."/>
            <person name="Woyke T."/>
            <person name="Hallam S."/>
            <person name="Tyson G.W."/>
            <person name="Wegener G."/>
            <person name="Boetius A."/>
            <person name="Orphan V.J."/>
        </authorList>
    </citation>
    <scope>NUCLEOTIDE SEQUENCE</scope>
    <source>
        <strain evidence="1">CONS3730D10UFb2</strain>
    </source>
</reference>
<gene>
    <name evidence="1" type="ORF">C5S46_02755</name>
</gene>
<proteinExistence type="predicted"/>
<name>A0AC61SBJ4_9EURY</name>
<comment type="caution">
    <text evidence="1">The sequence shown here is derived from an EMBL/GenBank/DDBJ whole genome shotgun (WGS) entry which is preliminary data.</text>
</comment>
<dbReference type="Proteomes" id="UP000315423">
    <property type="component" value="Unassembled WGS sequence"/>
</dbReference>
<dbReference type="EMBL" id="QYBA01000084">
    <property type="protein sequence ID" value="TKY92035.1"/>
    <property type="molecule type" value="Genomic_DNA"/>
</dbReference>